<organism evidence="2 3">
    <name type="scientific">Marine Group III euryarchaeote CG-Bathy1</name>
    <dbReference type="NCBI Taxonomy" id="1889001"/>
    <lineage>
        <taxon>Archaea</taxon>
        <taxon>Methanobacteriati</taxon>
        <taxon>Thermoplasmatota</taxon>
        <taxon>Thermoplasmata</taxon>
        <taxon>Candidatus Thermoprofundales</taxon>
    </lineage>
</organism>
<feature type="domain" description="HTH cro/C1-type" evidence="1">
    <location>
        <begin position="37"/>
        <end position="93"/>
    </location>
</feature>
<proteinExistence type="predicted"/>
<dbReference type="Pfam" id="PF18446">
    <property type="entry name" value="DUF5611"/>
    <property type="match status" value="1"/>
</dbReference>
<dbReference type="Gene3D" id="3.30.310.190">
    <property type="match status" value="1"/>
</dbReference>
<protein>
    <recommendedName>
        <fullName evidence="1">HTH cro/C1-type domain-containing protein</fullName>
    </recommendedName>
</protein>
<gene>
    <name evidence="2" type="ORF">BEU04_03740</name>
</gene>
<dbReference type="Proteomes" id="UP000183815">
    <property type="component" value="Unassembled WGS sequence"/>
</dbReference>
<dbReference type="EMBL" id="MIYU01000022">
    <property type="protein sequence ID" value="OIR13684.1"/>
    <property type="molecule type" value="Genomic_DNA"/>
</dbReference>
<dbReference type="InterPro" id="IPR010982">
    <property type="entry name" value="Lambda_DNA-bd_dom_sf"/>
</dbReference>
<dbReference type="PROSITE" id="PS50943">
    <property type="entry name" value="HTH_CROC1"/>
    <property type="match status" value="1"/>
</dbReference>
<comment type="caution">
    <text evidence="2">The sequence shown here is derived from an EMBL/GenBank/DDBJ whole genome shotgun (WGS) entry which is preliminary data.</text>
</comment>
<dbReference type="SUPFAM" id="SSF47413">
    <property type="entry name" value="lambda repressor-like DNA-binding domains"/>
    <property type="match status" value="1"/>
</dbReference>
<dbReference type="GO" id="GO:0003677">
    <property type="term" value="F:DNA binding"/>
    <property type="evidence" value="ECO:0007669"/>
    <property type="project" value="InterPro"/>
</dbReference>
<dbReference type="SMART" id="SM00530">
    <property type="entry name" value="HTH_XRE"/>
    <property type="match status" value="1"/>
</dbReference>
<dbReference type="AlphaFoldDB" id="A0A1J5TJ04"/>
<sequence length="172" mass="19500">MSIYKVKRTHLKNLKDGGIKEVIENIRIPGKDYENVIKSSREEKGLGRGKLAKASGIEEKYITKIEKSGKYPPNRNEFFGKLEEVLGVALLDKMGPVTEKDGWYHTSYGLLSRLSVKMLDKGMIEVEHEMEMSTDMKEAAVAIRANNQFLEGITGYTAKERSKLMKKKVTKD</sequence>
<evidence type="ECO:0000313" key="2">
    <source>
        <dbReference type="EMBL" id="OIR13684.1"/>
    </source>
</evidence>
<name>A0A1J5TJ04_9ARCH</name>
<dbReference type="InterPro" id="IPR040713">
    <property type="entry name" value="DUF5611"/>
</dbReference>
<dbReference type="CDD" id="cd00093">
    <property type="entry name" value="HTH_XRE"/>
    <property type="match status" value="1"/>
</dbReference>
<accession>A0A1J5TJ04</accession>
<reference evidence="2 3" key="1">
    <citation type="submission" date="2016-08" db="EMBL/GenBank/DDBJ databases">
        <title>New Insights into Marine Group III Euryarchaeota, from dark to light.</title>
        <authorList>
            <person name="Haro-Moreno J.M."/>
            <person name="Rodriguez-Valera F."/>
            <person name="Lopez-Garcia P."/>
            <person name="Moreira D."/>
            <person name="Martin-Cuadrado A.B."/>
        </authorList>
    </citation>
    <scope>NUCLEOTIDE SEQUENCE [LARGE SCALE GENOMIC DNA]</scope>
    <source>
        <strain evidence="2">CG-Bathy1</strain>
    </source>
</reference>
<evidence type="ECO:0000313" key="3">
    <source>
        <dbReference type="Proteomes" id="UP000183815"/>
    </source>
</evidence>
<dbReference type="InterPro" id="IPR001387">
    <property type="entry name" value="Cro/C1-type_HTH"/>
</dbReference>
<evidence type="ECO:0000259" key="1">
    <source>
        <dbReference type="PROSITE" id="PS50943"/>
    </source>
</evidence>